<evidence type="ECO:0000256" key="3">
    <source>
        <dbReference type="ARBA" id="ARBA00022692"/>
    </source>
</evidence>
<evidence type="ECO:0000256" key="9">
    <source>
        <dbReference type="ARBA" id="ARBA00023286"/>
    </source>
</evidence>
<dbReference type="EMBL" id="JABFAC010000003">
    <property type="protein sequence ID" value="MBA0608337.1"/>
    <property type="molecule type" value="Genomic_DNA"/>
</dbReference>
<keyword evidence="7" id="KW-0675">Receptor</keyword>
<evidence type="ECO:0000256" key="8">
    <source>
        <dbReference type="ARBA" id="ARBA00023180"/>
    </source>
</evidence>
<keyword evidence="3 11" id="KW-0812">Transmembrane</keyword>
<feature type="transmembrane region" description="Helical" evidence="11">
    <location>
        <begin position="1265"/>
        <end position="1288"/>
    </location>
</feature>
<evidence type="ECO:0000313" key="13">
    <source>
        <dbReference type="EMBL" id="MBA0608337.1"/>
    </source>
</evidence>
<feature type="transmembrane region" description="Helical" evidence="11">
    <location>
        <begin position="317"/>
        <end position="337"/>
    </location>
</feature>
<evidence type="ECO:0000256" key="7">
    <source>
        <dbReference type="ARBA" id="ARBA00023170"/>
    </source>
</evidence>
<dbReference type="GO" id="GO:0016020">
    <property type="term" value="C:membrane"/>
    <property type="evidence" value="ECO:0007669"/>
    <property type="project" value="UniProtKB-SubCell"/>
</dbReference>
<accession>A0A7J8R3A8</accession>
<evidence type="ECO:0000256" key="4">
    <source>
        <dbReference type="ARBA" id="ARBA00022989"/>
    </source>
</evidence>
<comment type="caution">
    <text evidence="13">The sequence shown here is derived from an EMBL/GenBank/DDBJ whole genome shotgun (WGS) entry which is preliminary data.</text>
</comment>
<feature type="domain" description="Ionotropic glutamate receptor C-terminal" evidence="12">
    <location>
        <begin position="908"/>
        <end position="1244"/>
    </location>
</feature>
<keyword evidence="4 11" id="KW-1133">Transmembrane helix</keyword>
<organism evidence="13 14">
    <name type="scientific">Gossypium davidsonii</name>
    <name type="common">Davidson's cotton</name>
    <name type="synonym">Gossypium klotzschianum subsp. davidsonii</name>
    <dbReference type="NCBI Taxonomy" id="34287"/>
    <lineage>
        <taxon>Eukaryota</taxon>
        <taxon>Viridiplantae</taxon>
        <taxon>Streptophyta</taxon>
        <taxon>Embryophyta</taxon>
        <taxon>Tracheophyta</taxon>
        <taxon>Spermatophyta</taxon>
        <taxon>Magnoliopsida</taxon>
        <taxon>eudicotyledons</taxon>
        <taxon>Gunneridae</taxon>
        <taxon>Pentapetalae</taxon>
        <taxon>rosids</taxon>
        <taxon>malvids</taxon>
        <taxon>Malvales</taxon>
        <taxon>Malvaceae</taxon>
        <taxon>Malvoideae</taxon>
        <taxon>Gossypium</taxon>
    </lineage>
</organism>
<dbReference type="SMART" id="SM00079">
    <property type="entry name" value="PBPe"/>
    <property type="match status" value="1"/>
</dbReference>
<dbReference type="Pfam" id="PF00060">
    <property type="entry name" value="Lig_chan"/>
    <property type="match status" value="2"/>
</dbReference>
<dbReference type="InterPro" id="IPR001320">
    <property type="entry name" value="Iontro_rcpt_C"/>
</dbReference>
<keyword evidence="5" id="KW-0406">Ion transport</keyword>
<keyword evidence="6 11" id="KW-0472">Membrane</keyword>
<dbReference type="PANTHER" id="PTHR18966">
    <property type="entry name" value="IONOTROPIC GLUTAMATE RECEPTOR"/>
    <property type="match status" value="1"/>
</dbReference>
<keyword evidence="2" id="KW-0813">Transport</keyword>
<feature type="transmembrane region" description="Helical" evidence="11">
    <location>
        <begin position="693"/>
        <end position="710"/>
    </location>
</feature>
<gene>
    <name evidence="13" type="ORF">Godav_020568</name>
</gene>
<reference evidence="13 14" key="1">
    <citation type="journal article" date="2019" name="Genome Biol. Evol.">
        <title>Insights into the evolution of the New World diploid cottons (Gossypium, subgenus Houzingenia) based on genome sequencing.</title>
        <authorList>
            <person name="Grover C.E."/>
            <person name="Arick M.A. 2nd"/>
            <person name="Thrash A."/>
            <person name="Conover J.L."/>
            <person name="Sanders W.S."/>
            <person name="Peterson D.G."/>
            <person name="Frelichowski J.E."/>
            <person name="Scheffler J.A."/>
            <person name="Scheffler B.E."/>
            <person name="Wendel J.F."/>
        </authorList>
    </citation>
    <scope>NUCLEOTIDE SEQUENCE [LARGE SCALE GENOMIC DNA]</scope>
    <source>
        <strain evidence="13">27</strain>
        <tissue evidence="13">Leaf</tissue>
    </source>
</reference>
<keyword evidence="10" id="KW-0407">Ion channel</keyword>
<keyword evidence="9" id="KW-1071">Ligand-gated ion channel</keyword>
<dbReference type="Gene3D" id="3.40.190.10">
    <property type="entry name" value="Periplasmic binding protein-like II"/>
    <property type="match status" value="1"/>
</dbReference>
<evidence type="ECO:0000256" key="6">
    <source>
        <dbReference type="ARBA" id="ARBA00023136"/>
    </source>
</evidence>
<evidence type="ECO:0000256" key="10">
    <source>
        <dbReference type="ARBA" id="ARBA00023303"/>
    </source>
</evidence>
<feature type="transmembrane region" description="Helical" evidence="11">
    <location>
        <begin position="650"/>
        <end position="673"/>
    </location>
</feature>
<dbReference type="SUPFAM" id="SSF53850">
    <property type="entry name" value="Periplasmic binding protein-like II"/>
    <property type="match status" value="2"/>
</dbReference>
<dbReference type="Proteomes" id="UP000593561">
    <property type="component" value="Unassembled WGS sequence"/>
</dbReference>
<feature type="transmembrane region" description="Helical" evidence="11">
    <location>
        <begin position="80"/>
        <end position="98"/>
    </location>
</feature>
<dbReference type="Gene3D" id="1.10.287.70">
    <property type="match status" value="2"/>
</dbReference>
<feature type="transmembrane region" description="Helical" evidence="11">
    <location>
        <begin position="104"/>
        <end position="121"/>
    </location>
</feature>
<evidence type="ECO:0000256" key="1">
    <source>
        <dbReference type="ARBA" id="ARBA00004141"/>
    </source>
</evidence>
<name>A0A7J8R3A8_GOSDV</name>
<evidence type="ECO:0000313" key="14">
    <source>
        <dbReference type="Proteomes" id="UP000593561"/>
    </source>
</evidence>
<dbReference type="GO" id="GO:0015276">
    <property type="term" value="F:ligand-gated monoatomic ion channel activity"/>
    <property type="evidence" value="ECO:0007669"/>
    <property type="project" value="InterPro"/>
</dbReference>
<dbReference type="InterPro" id="IPR015683">
    <property type="entry name" value="Ionotropic_Glu_rcpt"/>
</dbReference>
<keyword evidence="14" id="KW-1185">Reference proteome</keyword>
<evidence type="ECO:0000256" key="2">
    <source>
        <dbReference type="ARBA" id="ARBA00022448"/>
    </source>
</evidence>
<proteinExistence type="predicted"/>
<feature type="transmembrane region" description="Helical" evidence="11">
    <location>
        <begin position="133"/>
        <end position="151"/>
    </location>
</feature>
<protein>
    <recommendedName>
        <fullName evidence="12">Ionotropic glutamate receptor C-terminal domain-containing protein</fullName>
    </recommendedName>
</protein>
<evidence type="ECO:0000256" key="11">
    <source>
        <dbReference type="SAM" id="Phobius"/>
    </source>
</evidence>
<comment type="subcellular location">
    <subcellularLocation>
        <location evidence="1">Membrane</location>
        <topology evidence="1">Multi-pass membrane protein</topology>
    </subcellularLocation>
</comment>
<evidence type="ECO:0000256" key="5">
    <source>
        <dbReference type="ARBA" id="ARBA00023065"/>
    </source>
</evidence>
<sequence length="1330" mass="149079">MPINTTYKLVPFYGSDDQLFKALARRAFDAAIGLTVLTRKGSELLEFSYPYFEVGPMLVMKEKPKPNQVFSFMMPFTNEMWCTLAAMTVFNAFVIWLVESRTGHESVGAIFWFLLATLFYGGHRESPRSNLTYFVLAPWLVLILVVSSTYTQSFTSMITTSSDTESSSCLDMEDLKKTNAIVGCDMEDSIMLQHLVESIGFQRKNIKHIAQSSIDDYAKALSTGKIKAAFFWAPYSGLFLAKYCKGFRSWGPNRNLRGSSVIFPRDSPFAPYMSEAMVRLCGSGKFKRMKDDLLSFPECSSSAIDVTMKRGIGPGPFSGLFILSGTASAVAILITFIRPMKRRWERLVQGMLMGRGLWALKALFLYISSSDLIDGYGTPASWIVTSYEIAFVGEINTFTGRAKANVLCALPAKDKTTMGNESSTSYMSRQMYEIASLIGNYLWLKRGTSVHEESDRISSDLDIVTFDLNSRNPNSKTGGIIQMAATLLFSTSKPLHYYTELSIAVPVRSIPSQFLNISHDDKSHNEAQITGFWIDLFKEAIAVMPINTTYKLVPFYAIGPWLVLILVVSSTYTQSLTSMITSSDTESSSCLDIENLKKANAIVGCDMEDSIMLQHLVEVIGFRRNNNPLMIMQRLYQPEPLDRRDPIISLNFRGSSLFILCTTFAIAMLITVIRPMRRHWERMTQGMLMGKGLSGATFTKLFAIVLLLLLSSKCSGTIDGDDREDVEAEVCMCRAAARDTHQIQLQFNHLHGEVKPIDLDDHYQNFAAIKNLTTHGHRLPILCNVTKYETAFSKQVNEFAKRTKATVHCALPARAEATMINESSTSYMSRHMYEIVRDIARSIGTFPGMKLKPGLTWYTSKGISDLDIVTFSLNSRQPQNASGIVQLDATLSFLASKPVHCHFYKGLSIGVPVRSIPRQFINISHDKKNYEETQITGFWVDIFKEATSTMSVDRPYKLVPFYGSDDQLFKELACRTFDAAIGLAVMTKERSQVVEFSYPYIEVGPVVVIKENLEMNQFFSFMIPFTNKMWFTLAAITVFNAFVIQLVESGTGHESVGAIFWIPLATLFYGGHKESPRNSLTNFVLAPWFILILVVSSTYTASFTSMITSSDTESSSYLDIEILKKTNATVGCDMEDSIMLQHLVEVIGFQRKNIKHIAQSSFDDYAKALSTGYIKAAFFWTPYAEVFLAKYCKGFRAWSPSHGLRGSSIIVPQGSSFGSHMSEAMKLLIQSGKLKQMKEDMLSLSYCSSSTNDGTMKRGIGPGPFSGFFILSGSASAIALVITVIRLLRRRWERLVQGMLMGRELWVWLTTLFSRNQRGKQLQVQLARIS</sequence>
<evidence type="ECO:0000259" key="12">
    <source>
        <dbReference type="SMART" id="SM00079"/>
    </source>
</evidence>
<keyword evidence="8" id="KW-0325">Glycoprotein</keyword>